<dbReference type="EMBL" id="CAVNYO010000017">
    <property type="protein sequence ID" value="CAK5262439.1"/>
    <property type="molecule type" value="Genomic_DNA"/>
</dbReference>
<keyword evidence="2" id="KW-0472">Membrane</keyword>
<dbReference type="Proteomes" id="UP001295794">
    <property type="component" value="Unassembled WGS sequence"/>
</dbReference>
<dbReference type="InterPro" id="IPR018247">
    <property type="entry name" value="EF_Hand_1_Ca_BS"/>
</dbReference>
<dbReference type="PROSITE" id="PS00018">
    <property type="entry name" value="EF_HAND_1"/>
    <property type="match status" value="1"/>
</dbReference>
<sequence length="809" mass="89132">MSSTPPALLELPHSNHSRVRAEAPTSEPAARSEESQDLGAAAPASPPYKAHASQPNLFVPASSPTPSYRSVNEPDFSAKGKSKAAGPPDQGPEDDDDAVSNADTDGDDDDGDYDWSDEEDLVDVEAKFEERMGAHKQTTGWGVKRIFTLLFSSLIGSTFLAALLVAPAVLLVFFWYKRDETAYRHRVTVNVEAWLFWAAANLLVSWTLAMIIDVIPSLARFLLNAFWGHVPAYIESRIEIYNHTKNAVKPIFYAASGWVSWIIIFDHIFHLHPGTDSQHANHEVYTDTLYQVVEFFFFLTLVLSLQRLLSLLIAFAFHRRAFQERIDAVHETLRVVEQLRAYAPKQLRAGNLAAQFWSGFTTPVLDRDGFGFAPKRFAPSRQQSAGSVVDDHRYPPTRGDPDATLVGTAAKALKDVVLHDARNIKGEDEAGYLQLNSPSEAKRLARTIFTALKHPSRNYLLPRDFEPAFGGSARAADAAFRVFDADNNGDLSRAEVKTTLLKVCKERRALARSMQDVGEAMATLDQLLLLGALGVQFFLSLGIFGVDIASSLSSIYTLGIGASFVFRAAASGAFDAIVFLFITHPFDTGDRCIVDNEVVVVKKMTLFATVFQRADGVESYYFNSLLANKFIVNVRRSGKTYENLTMQVAWRTPLAKLDALEAAVNRWLSTEENRWFVPSTGVTLQTISFQRYIEFTMGIGHNGTWQDWGLRNARKTAFHAAVQHYCRELGIEFYHSPQPVVWGDPNLSLPPYDADAGSGPPVPEPEAGVAKSTTSSMLGFSPPASASSGRARARKHGKKAAMRAAGADG</sequence>
<comment type="caution">
    <text evidence="4">The sequence shown here is derived from an EMBL/GenBank/DDBJ whole genome shotgun (WGS) entry which is preliminary data.</text>
</comment>
<keyword evidence="2" id="KW-0812">Transmembrane</keyword>
<feature type="transmembrane region" description="Helical" evidence="2">
    <location>
        <begin position="289"/>
        <end position="317"/>
    </location>
</feature>
<dbReference type="InterPro" id="IPR010920">
    <property type="entry name" value="LSM_dom_sf"/>
</dbReference>
<feature type="compositionally biased region" description="Basic residues" evidence="1">
    <location>
        <begin position="791"/>
        <end position="801"/>
    </location>
</feature>
<dbReference type="GO" id="GO:0006874">
    <property type="term" value="P:intracellular calcium ion homeostasis"/>
    <property type="evidence" value="ECO:0007669"/>
    <property type="project" value="TreeGrafter"/>
</dbReference>
<dbReference type="PANTHER" id="PTHR31323">
    <property type="entry name" value="MECHANOSENSITIVE ION CHANNEL PROTEIN MSY2"/>
    <property type="match status" value="1"/>
</dbReference>
<name>A0AAD2GR84_9AGAR</name>
<reference evidence="4" key="1">
    <citation type="submission" date="2023-11" db="EMBL/GenBank/DDBJ databases">
        <authorList>
            <person name="De Vega J J."/>
            <person name="De Vega J J."/>
        </authorList>
    </citation>
    <scope>NUCLEOTIDE SEQUENCE</scope>
</reference>
<feature type="region of interest" description="Disordered" evidence="1">
    <location>
        <begin position="752"/>
        <end position="809"/>
    </location>
</feature>
<dbReference type="AlphaFoldDB" id="A0AAD2GR84"/>
<accession>A0AAD2GR84</accession>
<feature type="region of interest" description="Disordered" evidence="1">
    <location>
        <begin position="1"/>
        <end position="116"/>
    </location>
</feature>
<feature type="compositionally biased region" description="Low complexity" evidence="1">
    <location>
        <begin position="781"/>
        <end position="790"/>
    </location>
</feature>
<keyword evidence="5" id="KW-1185">Reference proteome</keyword>
<keyword evidence="2" id="KW-1133">Transmembrane helix</keyword>
<dbReference type="SUPFAM" id="SSF50182">
    <property type="entry name" value="Sm-like ribonucleoproteins"/>
    <property type="match status" value="1"/>
</dbReference>
<dbReference type="InterPro" id="IPR058650">
    <property type="entry name" value="Msy1/2-like"/>
</dbReference>
<feature type="domain" description="EF-hand" evidence="3">
    <location>
        <begin position="471"/>
        <end position="506"/>
    </location>
</feature>
<dbReference type="GO" id="GO:0016020">
    <property type="term" value="C:membrane"/>
    <property type="evidence" value="ECO:0007669"/>
    <property type="project" value="InterPro"/>
</dbReference>
<dbReference type="GO" id="GO:0005262">
    <property type="term" value="F:calcium channel activity"/>
    <property type="evidence" value="ECO:0007669"/>
    <property type="project" value="TreeGrafter"/>
</dbReference>
<evidence type="ECO:0000313" key="5">
    <source>
        <dbReference type="Proteomes" id="UP001295794"/>
    </source>
</evidence>
<dbReference type="PROSITE" id="PS50222">
    <property type="entry name" value="EF_HAND_2"/>
    <property type="match status" value="1"/>
</dbReference>
<evidence type="ECO:0000313" key="4">
    <source>
        <dbReference type="EMBL" id="CAK5262439.1"/>
    </source>
</evidence>
<evidence type="ECO:0000259" key="3">
    <source>
        <dbReference type="PROSITE" id="PS50222"/>
    </source>
</evidence>
<dbReference type="GO" id="GO:0005509">
    <property type="term" value="F:calcium ion binding"/>
    <property type="evidence" value="ECO:0007669"/>
    <property type="project" value="InterPro"/>
</dbReference>
<feature type="transmembrane region" description="Helical" evidence="2">
    <location>
        <begin position="527"/>
        <end position="549"/>
    </location>
</feature>
<dbReference type="InterPro" id="IPR002048">
    <property type="entry name" value="EF_hand_dom"/>
</dbReference>
<dbReference type="PANTHER" id="PTHR31323:SF1">
    <property type="entry name" value="MECHANOSENSITIVE ION CHANNEL PROTEIN"/>
    <property type="match status" value="1"/>
</dbReference>
<dbReference type="InterPro" id="IPR006685">
    <property type="entry name" value="MscS_channel_2nd"/>
</dbReference>
<feature type="transmembrane region" description="Helical" evidence="2">
    <location>
        <begin position="146"/>
        <end position="174"/>
    </location>
</feature>
<dbReference type="Pfam" id="PF00924">
    <property type="entry name" value="MS_channel_2nd"/>
    <property type="match status" value="1"/>
</dbReference>
<protein>
    <recommendedName>
        <fullName evidence="3">EF-hand domain-containing protein</fullName>
    </recommendedName>
</protein>
<dbReference type="Pfam" id="PF25886">
    <property type="entry name" value="Msy1"/>
    <property type="match status" value="1"/>
</dbReference>
<feature type="compositionally biased region" description="Acidic residues" evidence="1">
    <location>
        <begin position="91"/>
        <end position="116"/>
    </location>
</feature>
<feature type="transmembrane region" description="Helical" evidence="2">
    <location>
        <begin position="194"/>
        <end position="215"/>
    </location>
</feature>
<evidence type="ECO:0000256" key="1">
    <source>
        <dbReference type="SAM" id="MobiDB-lite"/>
    </source>
</evidence>
<proteinExistence type="predicted"/>
<gene>
    <name evidence="4" type="ORF">MYCIT1_LOCUS1154</name>
</gene>
<feature type="transmembrane region" description="Helical" evidence="2">
    <location>
        <begin position="555"/>
        <end position="582"/>
    </location>
</feature>
<evidence type="ECO:0000256" key="2">
    <source>
        <dbReference type="SAM" id="Phobius"/>
    </source>
</evidence>
<organism evidence="4 5">
    <name type="scientific">Mycena citricolor</name>
    <dbReference type="NCBI Taxonomy" id="2018698"/>
    <lineage>
        <taxon>Eukaryota</taxon>
        <taxon>Fungi</taxon>
        <taxon>Dikarya</taxon>
        <taxon>Basidiomycota</taxon>
        <taxon>Agaricomycotina</taxon>
        <taxon>Agaricomycetes</taxon>
        <taxon>Agaricomycetidae</taxon>
        <taxon>Agaricales</taxon>
        <taxon>Marasmiineae</taxon>
        <taxon>Mycenaceae</taxon>
        <taxon>Mycena</taxon>
    </lineage>
</organism>